<dbReference type="NCBIfam" id="NF041366">
    <property type="entry name" value="GntA_guanitoxin"/>
    <property type="match status" value="1"/>
</dbReference>
<protein>
    <submittedName>
        <fullName evidence="1">YqcI/YcgG family protein</fullName>
    </submittedName>
</protein>
<dbReference type="AlphaFoldDB" id="A0A845A363"/>
<evidence type="ECO:0000313" key="2">
    <source>
        <dbReference type="Proteomes" id="UP000460626"/>
    </source>
</evidence>
<dbReference type="Pfam" id="PF08892">
    <property type="entry name" value="YqcI_YcgG"/>
    <property type="match status" value="1"/>
</dbReference>
<reference evidence="1 2" key="1">
    <citation type="submission" date="2019-12" db="EMBL/GenBank/DDBJ databases">
        <title>Genomic-based taxomic classification of the family Erythrobacteraceae.</title>
        <authorList>
            <person name="Xu L."/>
        </authorList>
    </citation>
    <scope>NUCLEOTIDE SEQUENCE [LARGE SCALE GENOMIC DNA]</scope>
    <source>
        <strain evidence="1 2">RC4-10-4</strain>
    </source>
</reference>
<dbReference type="Proteomes" id="UP000460626">
    <property type="component" value="Unassembled WGS sequence"/>
</dbReference>
<comment type="caution">
    <text evidence="1">The sequence shown here is derived from an EMBL/GenBank/DDBJ whole genome shotgun (WGS) entry which is preliminary data.</text>
</comment>
<sequence length="234" mass="26498">MPEALKTTGRPDGVDHAKLERSLRAHVSQHDFPCVGAKSALATGKLNIVTGWSLTSAWDDVAIHHQLLDWSQQYLRDPGGLRSLAVVFSGPVDLDEAAFEKAMWERLQSLTDKDGWRGQPYNPDVSSDPGDPHFSLSFGTQAYFVVGLHPNASRQARRAPYPTLVFNLHDQFERLREEQKYERMRKTILKRDEQLDGSINPMLARHGEASEARQYSGRKVDADWQCPFSDPRTR</sequence>
<accession>A0A845A363</accession>
<organism evidence="1 2">
    <name type="scientific">Aurantiacibacter arachoides</name>
    <dbReference type="NCBI Taxonomy" id="1850444"/>
    <lineage>
        <taxon>Bacteria</taxon>
        <taxon>Pseudomonadati</taxon>
        <taxon>Pseudomonadota</taxon>
        <taxon>Alphaproteobacteria</taxon>
        <taxon>Sphingomonadales</taxon>
        <taxon>Erythrobacteraceae</taxon>
        <taxon>Aurantiacibacter</taxon>
    </lineage>
</organism>
<dbReference type="RefSeq" id="WP_131453593.1">
    <property type="nucleotide sequence ID" value="NZ_WTYH01000001.1"/>
</dbReference>
<dbReference type="PANTHER" id="PTHR40045">
    <property type="entry name" value="YCGG FAMILY PROTEIN"/>
    <property type="match status" value="1"/>
</dbReference>
<gene>
    <name evidence="1" type="ORF">GRI62_12250</name>
</gene>
<proteinExistence type="predicted"/>
<evidence type="ECO:0000313" key="1">
    <source>
        <dbReference type="EMBL" id="MXO94368.1"/>
    </source>
</evidence>
<dbReference type="OrthoDB" id="283514at2"/>
<dbReference type="EMBL" id="WTYH01000001">
    <property type="protein sequence ID" value="MXO94368.1"/>
    <property type="molecule type" value="Genomic_DNA"/>
</dbReference>
<name>A0A845A363_9SPHN</name>
<dbReference type="PANTHER" id="PTHR40045:SF1">
    <property type="entry name" value="YQCI_YCGG FAMILY PROTEIN"/>
    <property type="match status" value="1"/>
</dbReference>
<dbReference type="InterPro" id="IPR014988">
    <property type="entry name" value="Uncharacterised_YqcI/YcgG"/>
</dbReference>
<keyword evidence="2" id="KW-1185">Reference proteome</keyword>